<dbReference type="Proteomes" id="UP000021315">
    <property type="component" value="Unassembled WGS sequence"/>
</dbReference>
<feature type="compositionally biased region" description="Basic and acidic residues" evidence="1">
    <location>
        <begin position="45"/>
        <end position="63"/>
    </location>
</feature>
<accession>A0A080MAE6</accession>
<evidence type="ECO:0000313" key="3">
    <source>
        <dbReference type="Proteomes" id="UP000021315"/>
    </source>
</evidence>
<proteinExistence type="predicted"/>
<dbReference type="AlphaFoldDB" id="A0A080MAE6"/>
<gene>
    <name evidence="2" type="ORF">AW06_001463</name>
</gene>
<keyword evidence="3" id="KW-1185">Reference proteome</keyword>
<name>A0A080MAE6_9PROT</name>
<protein>
    <submittedName>
        <fullName evidence="2">Uncharacterized protein</fullName>
    </submittedName>
</protein>
<evidence type="ECO:0000313" key="2">
    <source>
        <dbReference type="EMBL" id="KFB77425.1"/>
    </source>
</evidence>
<sequence length="858" mass="81427">MAAGRDVVPGEGVGTGGECGEHRGAVEELYLRQRRAGTGGGADGQARRGEVGRAGRGRAETHRRGGVGQADQADQDEQQEGGEAAQGWAKTGHDRSPPTLLKDGQRLVAEPDVVFAGAAVGGGFADQPACLVVVVEGVVASGLANALAERVEAVGGGDAGDGDAGQAAARVVGEGLAGPVGGEAAVGVGGVGLGLAAGDGRQAVAGRAEGVAARGGAAGLAQAVAGGVVAVAVGDAGQDGLGQPVEGVVAVARGLGGVAELALTGKTRGAVVGDLPGLVGEDVARRPAIGVLAPGEALSGAVGELLEGAAGVVGDGAGERLDLTARGEPDFADLPLGVEAVVDLLAARRGEAGQAAVGVAVVGGEGDAGDLAGFLGQASVRVVLAVDGGEQGVGGVALFDVGEAVEGVVLTEGRLALGVGVGQFVAGGVEGPAADAAVGGVEAGGVAQAVDGVARGEVSRVGDAAQAVLSVVGVLGEAATWIGDPDQAVEGVEGLGAAAGAGTVRGGEGGEVALRIVGVVGLELVERAEFAGQAAERVMDALAGLAEDVGGVAPFFFDAIAGGVEGIGEGVAEGVGDLREAVGGVVGVGEEAAIGWREAGELAGWVVGVGGVFVADGLAGEAAARVVGEGGDEAVRVDQGERPAVQVVGGEVAALPEGIGDAGELAAFAGVGVGGVVVGVGGEVGDVGARAVGGEDLADAVVGPGPGARAADQGGGEALAAVDVGGGLFAAREEVAGGVIGEGGALEGFGDTQRQAPGGMPFGAGGARVGGAGGFDALGFEVAAVVGVEGEVAVEVGLAQEVAVAGVVGEAAGEPGNEGLADRRDAAGAEEVLSNWYWVTAARGLVTVLPVILPVASF</sequence>
<organism evidence="2 3">
    <name type="scientific">Candidatus Accumulibacter cognatus</name>
    <dbReference type="NCBI Taxonomy" id="2954383"/>
    <lineage>
        <taxon>Bacteria</taxon>
        <taxon>Pseudomonadati</taxon>
        <taxon>Pseudomonadota</taxon>
        <taxon>Betaproteobacteria</taxon>
        <taxon>Candidatus Accumulibacter</taxon>
    </lineage>
</organism>
<dbReference type="EMBL" id="JDST02000027">
    <property type="protein sequence ID" value="KFB77425.1"/>
    <property type="molecule type" value="Genomic_DNA"/>
</dbReference>
<evidence type="ECO:0000256" key="1">
    <source>
        <dbReference type="SAM" id="MobiDB-lite"/>
    </source>
</evidence>
<feature type="compositionally biased region" description="Basic and acidic residues" evidence="1">
    <location>
        <begin position="19"/>
        <end position="31"/>
    </location>
</feature>
<feature type="region of interest" description="Disordered" evidence="1">
    <location>
        <begin position="1"/>
        <end position="101"/>
    </location>
</feature>
<reference evidence="2" key="1">
    <citation type="submission" date="2014-02" db="EMBL/GenBank/DDBJ databases">
        <title>Expanding our view of genomic diversity in Candidatus Accumulibacter clades.</title>
        <authorList>
            <person name="Skennerton C.T."/>
            <person name="Barr J.J."/>
            <person name="Slater F.R."/>
            <person name="Bond P.L."/>
            <person name="Tyson G.W."/>
        </authorList>
    </citation>
    <scope>NUCLEOTIDE SEQUENCE [LARGE SCALE GENOMIC DNA]</scope>
</reference>
<comment type="caution">
    <text evidence="2">The sequence shown here is derived from an EMBL/GenBank/DDBJ whole genome shotgun (WGS) entry which is preliminary data.</text>
</comment>